<evidence type="ECO:0000256" key="9">
    <source>
        <dbReference type="SAM" id="MobiDB-lite"/>
    </source>
</evidence>
<evidence type="ECO:0000259" key="10">
    <source>
        <dbReference type="PROSITE" id="PS51462"/>
    </source>
</evidence>
<accession>A0A507AVW7</accession>
<evidence type="ECO:0000256" key="4">
    <source>
        <dbReference type="ARBA" id="ARBA00022490"/>
    </source>
</evidence>
<dbReference type="InterPro" id="IPR044099">
    <property type="entry name" value="Dcp2_NUDIX"/>
</dbReference>
<feature type="domain" description="Nudix hydrolase" evidence="10">
    <location>
        <begin position="95"/>
        <end position="239"/>
    </location>
</feature>
<dbReference type="GO" id="GO:0000184">
    <property type="term" value="P:nuclear-transcribed mRNA catabolic process, nonsense-mediated decay"/>
    <property type="evidence" value="ECO:0007669"/>
    <property type="project" value="InterPro"/>
</dbReference>
<keyword evidence="6" id="KW-0378">Hydrolase</keyword>
<dbReference type="PANTHER" id="PTHR23114:SF17">
    <property type="entry name" value="M7GPPPN-MRNA HYDROLASE"/>
    <property type="match status" value="1"/>
</dbReference>
<evidence type="ECO:0000313" key="12">
    <source>
        <dbReference type="Proteomes" id="UP000319257"/>
    </source>
</evidence>
<dbReference type="GO" id="GO:0140933">
    <property type="term" value="F:5'-(N(7)-methylguanosine 5'-triphospho)-[mRNA] hydrolase activity"/>
    <property type="evidence" value="ECO:0007669"/>
    <property type="project" value="InterPro"/>
</dbReference>
<organism evidence="11 12">
    <name type="scientific">Thyridium curvatum</name>
    <dbReference type="NCBI Taxonomy" id="1093900"/>
    <lineage>
        <taxon>Eukaryota</taxon>
        <taxon>Fungi</taxon>
        <taxon>Dikarya</taxon>
        <taxon>Ascomycota</taxon>
        <taxon>Pezizomycotina</taxon>
        <taxon>Sordariomycetes</taxon>
        <taxon>Sordariomycetidae</taxon>
        <taxon>Thyridiales</taxon>
        <taxon>Thyridiaceae</taxon>
        <taxon>Thyridium</taxon>
    </lineage>
</organism>
<dbReference type="GO" id="GO:0000932">
    <property type="term" value="C:P-body"/>
    <property type="evidence" value="ECO:0007669"/>
    <property type="project" value="TreeGrafter"/>
</dbReference>
<keyword evidence="5" id="KW-0479">Metal-binding</keyword>
<dbReference type="PROSITE" id="PS00893">
    <property type="entry name" value="NUDIX_BOX"/>
    <property type="match status" value="1"/>
</dbReference>
<dbReference type="PROSITE" id="PS51462">
    <property type="entry name" value="NUDIX"/>
    <property type="match status" value="1"/>
</dbReference>
<dbReference type="SUPFAM" id="SSF55811">
    <property type="entry name" value="Nudix"/>
    <property type="match status" value="1"/>
</dbReference>
<feature type="compositionally biased region" description="Low complexity" evidence="9">
    <location>
        <begin position="720"/>
        <end position="733"/>
    </location>
</feature>
<feature type="region of interest" description="Disordered" evidence="9">
    <location>
        <begin position="362"/>
        <end position="403"/>
    </location>
</feature>
<dbReference type="InterPro" id="IPR007722">
    <property type="entry name" value="DCP2_BoxA"/>
</dbReference>
<feature type="compositionally biased region" description="Polar residues" evidence="9">
    <location>
        <begin position="849"/>
        <end position="865"/>
    </location>
</feature>
<dbReference type="Gene3D" id="1.10.10.1050">
    <property type="entry name" value="Dcp2, box A domain"/>
    <property type="match status" value="1"/>
</dbReference>
<dbReference type="FunFam" id="1.10.10.1050:FF:000003">
    <property type="entry name" value="Decapping enzyme Dcp2, putative"/>
    <property type="match status" value="1"/>
</dbReference>
<feature type="region of interest" description="Disordered" evidence="9">
    <location>
        <begin position="518"/>
        <end position="542"/>
    </location>
</feature>
<reference evidence="11 12" key="1">
    <citation type="submission" date="2019-06" db="EMBL/GenBank/DDBJ databases">
        <title>Draft genome sequence of the filamentous fungus Phialemoniopsis curvata isolated from diesel fuel.</title>
        <authorList>
            <person name="Varaljay V.A."/>
            <person name="Lyon W.J."/>
            <person name="Crouch A.L."/>
            <person name="Drake C.E."/>
            <person name="Hollomon J.M."/>
            <person name="Nadeau L.J."/>
            <person name="Nunn H.S."/>
            <person name="Stevenson B.S."/>
            <person name="Bojanowski C.L."/>
            <person name="Crookes-Goodson W.J."/>
        </authorList>
    </citation>
    <scope>NUCLEOTIDE SEQUENCE [LARGE SCALE GENOMIC DNA]</scope>
    <source>
        <strain evidence="11 12">D216</strain>
    </source>
</reference>
<evidence type="ECO:0000256" key="5">
    <source>
        <dbReference type="ARBA" id="ARBA00022723"/>
    </source>
</evidence>
<dbReference type="InParanoid" id="A0A507AVW7"/>
<keyword evidence="4" id="KW-0963">Cytoplasm</keyword>
<evidence type="ECO:0000313" key="11">
    <source>
        <dbReference type="EMBL" id="TPX08968.1"/>
    </source>
</evidence>
<dbReference type="Pfam" id="PF00293">
    <property type="entry name" value="NUDIX"/>
    <property type="match status" value="1"/>
</dbReference>
<dbReference type="GeneID" id="41976994"/>
<keyword evidence="7" id="KW-0694">RNA-binding</keyword>
<feature type="region of interest" description="Disordered" evidence="9">
    <location>
        <begin position="808"/>
        <end position="871"/>
    </location>
</feature>
<comment type="subcellular location">
    <subcellularLocation>
        <location evidence="2">Cytoplasm</location>
    </subcellularLocation>
</comment>
<comment type="caution">
    <text evidence="11">The sequence shown here is derived from an EMBL/GenBank/DDBJ whole genome shotgun (WGS) entry which is preliminary data.</text>
</comment>
<proteinExistence type="inferred from homology"/>
<dbReference type="Gene3D" id="3.90.79.10">
    <property type="entry name" value="Nucleoside Triphosphate Pyrophosphohydrolase"/>
    <property type="match status" value="1"/>
</dbReference>
<dbReference type="InterPro" id="IPR020084">
    <property type="entry name" value="NUDIX_hydrolase_CS"/>
</dbReference>
<dbReference type="InterPro" id="IPR036189">
    <property type="entry name" value="DCP2_BoxA_sf"/>
</dbReference>
<dbReference type="FunFam" id="3.90.79.10:FF:000003">
    <property type="entry name" value="M7GpppN-mRNA hydrolase isoform 2"/>
    <property type="match status" value="1"/>
</dbReference>
<sequence>MDTTKMQLEDWLDDLCVRFIINLPQEDLSSVARICFQVEEAQWFYEDFIRPLDPTLPSMSLRSFCLRIFQHCPLLANFSLENHMRAFEEFLQYKTRVPVRGAILLNEAMDSTILVKGWKKGANWSFPRGKINKDEDDLDCAIREVYEETGFDIRAAGLVPPHDEVKYIEITMREQQMRLYVFRNIPMDTYFEPKTRKEISKIQWYKLSELPAFRKKGNQQNNAAATNANKFYMVAPFLVPLKKWVVSQKKKDAQRGITYGTHLAAQPLLEEALTEDDAGMQTDPTAEAMRITPAIDTLDGATRELQRLLKVQPPTQGLQPSQPSPQDQDKGGALLAMLQRSNGGAGHQPSAQAQQAVPHTPLDLTYTNAPQPVTPHHHHPAQRLPYSSYQQQPPEFPLPPQQHQNAAGFQYHQNYSDPQMRQGYTGPPMAPPPQQRPDPVPLMHPQPLPPQVQKALFNRGVLPSPGVPDAAYGQGQGTAQPHYANQMMNMPQHKPNAGQPHPVMNQHKMALLSAFKSDAPRNDENGAPPPPPPPHNTLRAGQAQAPALNWANPQRSLGMYPASQQMSSQGPPPQATEAVQRLLGNVNHGQQAAARPVQPNDKHRSALLDMFKQPAPASPRGAGLGPAADANARMGSAESQQRASGQLPSGKAIEAEARANGGPIQMNPDLNLPFGALSIMSRAKDAANRERAQGAPAPAPPHQASAPYSPGAASNATVRAGAAPSQQWASSSPNLAQHGAVPLSPQYAGHSAHHHSPSYTQGPHNAQVAPPMHGGAGGTVVRRQSEANPEQKQKLLSLFGKAPAAAAAGPAAEPGFKGKEPSLLDQLHGGGAGRPRMPSSHASAGLESGQGSSANASRRGSQTPISPADRNFLLGYLESMSGSAGR</sequence>
<evidence type="ECO:0000256" key="1">
    <source>
        <dbReference type="ARBA" id="ARBA00001936"/>
    </source>
</evidence>
<dbReference type="Pfam" id="PF05026">
    <property type="entry name" value="DCP2"/>
    <property type="match status" value="1"/>
</dbReference>
<feature type="region of interest" description="Disordered" evidence="9">
    <location>
        <begin position="416"/>
        <end position="440"/>
    </location>
</feature>
<dbReference type="GO" id="GO:0030145">
    <property type="term" value="F:manganese ion binding"/>
    <property type="evidence" value="ECO:0007669"/>
    <property type="project" value="InterPro"/>
</dbReference>
<dbReference type="STRING" id="1093900.A0A507AVW7"/>
<name>A0A507AVW7_9PEZI</name>
<comment type="cofactor">
    <cofactor evidence="1">
        <name>Mn(2+)</name>
        <dbReference type="ChEBI" id="CHEBI:29035"/>
    </cofactor>
</comment>
<evidence type="ECO:0000256" key="6">
    <source>
        <dbReference type="ARBA" id="ARBA00022801"/>
    </source>
</evidence>
<feature type="compositionally biased region" description="Polar residues" evidence="9">
    <location>
        <begin position="637"/>
        <end position="647"/>
    </location>
</feature>
<dbReference type="SUPFAM" id="SSF140586">
    <property type="entry name" value="Dcp2 domain-like"/>
    <property type="match status" value="1"/>
</dbReference>
<evidence type="ECO:0000256" key="7">
    <source>
        <dbReference type="ARBA" id="ARBA00022884"/>
    </source>
</evidence>
<feature type="region of interest" description="Disordered" evidence="9">
    <location>
        <begin position="613"/>
        <end position="649"/>
    </location>
</feature>
<dbReference type="AlphaFoldDB" id="A0A507AVW7"/>
<dbReference type="GO" id="GO:0003723">
    <property type="term" value="F:RNA binding"/>
    <property type="evidence" value="ECO:0007669"/>
    <property type="project" value="UniProtKB-KW"/>
</dbReference>
<dbReference type="EMBL" id="SKBQ01000070">
    <property type="protein sequence ID" value="TPX08968.1"/>
    <property type="molecule type" value="Genomic_DNA"/>
</dbReference>
<dbReference type="OrthoDB" id="18996at2759"/>
<keyword evidence="8" id="KW-0464">Manganese</keyword>
<dbReference type="PANTHER" id="PTHR23114">
    <property type="entry name" value="M7GPPPN-MRNA HYDROLASE"/>
    <property type="match status" value="1"/>
</dbReference>
<comment type="similarity">
    <text evidence="3">Belongs to the Nudix hydrolase family. DCP2 subfamily.</text>
</comment>
<dbReference type="InterPro" id="IPR000086">
    <property type="entry name" value="NUDIX_hydrolase_dom"/>
</dbReference>
<gene>
    <name evidence="11" type="ORF">E0L32_009547</name>
</gene>
<dbReference type="RefSeq" id="XP_030990679.1">
    <property type="nucleotide sequence ID" value="XM_031144524.1"/>
</dbReference>
<dbReference type="Proteomes" id="UP000319257">
    <property type="component" value="Unassembled WGS sequence"/>
</dbReference>
<evidence type="ECO:0000256" key="2">
    <source>
        <dbReference type="ARBA" id="ARBA00004496"/>
    </source>
</evidence>
<protein>
    <recommendedName>
        <fullName evidence="10">Nudix hydrolase domain-containing protein</fullName>
    </recommendedName>
</protein>
<feature type="region of interest" description="Disordered" evidence="9">
    <location>
        <begin position="684"/>
        <end position="791"/>
    </location>
</feature>
<dbReference type="CDD" id="cd03672">
    <property type="entry name" value="NUDIX_Dcp2p_Nudt20"/>
    <property type="match status" value="1"/>
</dbReference>
<evidence type="ECO:0000256" key="8">
    <source>
        <dbReference type="ARBA" id="ARBA00023211"/>
    </source>
</evidence>
<evidence type="ECO:0000256" key="3">
    <source>
        <dbReference type="ARBA" id="ARBA00005279"/>
    </source>
</evidence>
<dbReference type="GO" id="GO:0000290">
    <property type="term" value="P:deadenylation-dependent decapping of nuclear-transcribed mRNA"/>
    <property type="evidence" value="ECO:0007669"/>
    <property type="project" value="InterPro"/>
</dbReference>
<dbReference type="InterPro" id="IPR015797">
    <property type="entry name" value="NUDIX_hydrolase-like_dom_sf"/>
</dbReference>
<feature type="compositionally biased region" description="Pro residues" evidence="9">
    <location>
        <begin position="428"/>
        <end position="440"/>
    </location>
</feature>
<dbReference type="SMART" id="SM01125">
    <property type="entry name" value="DCP2"/>
    <property type="match status" value="1"/>
</dbReference>
<keyword evidence="12" id="KW-1185">Reference proteome</keyword>